<dbReference type="SUPFAM" id="SSF52799">
    <property type="entry name" value="(Phosphotyrosine protein) phosphatases II"/>
    <property type="match status" value="1"/>
</dbReference>
<sequence length="264" mass="29747">DELNHFYARFKASNTEACMRASAVPDDCVITFSVADTSLCNWILDFLTGRPPGGEGRDTPPPFITCHSSAIRALTMHRRNDACVCVSTPLTLNSTSPCLLPLLSLRKVAGSKSYRYWPKLGSKHNSFRMDSSCYAITELKVKHLLSGQEGAVWHLQYTDRSDHGCPKYVHVFFSYLEEIQSLRRHNNSMLDTSKSLNTPVVVHCRAGVGMVSLSQRVEVPIMLGHLMQQRMLMVQTISQYKFVYDVLIQFLKNSHLICTLTSDL</sequence>
<reference evidence="4" key="1">
    <citation type="journal article" date="2018" name="PLoS ONE">
        <title>Chinook salmon (Oncorhynchus tshawytscha) genome and transcriptome.</title>
        <authorList>
            <person name="Christensen K.A."/>
            <person name="Leong J.S."/>
            <person name="Sakhrani D."/>
            <person name="Biagi C.A."/>
            <person name="Minkley D.R."/>
            <person name="Withler R.E."/>
            <person name="Rondeau E.B."/>
            <person name="Koop B.F."/>
            <person name="Devlin R.H."/>
        </authorList>
    </citation>
    <scope>NUCLEOTIDE SEQUENCE [LARGE SCALE GENOMIC DNA]</scope>
</reference>
<evidence type="ECO:0000259" key="2">
    <source>
        <dbReference type="PROSITE" id="PS50056"/>
    </source>
</evidence>
<keyword evidence="4" id="KW-1185">Reference proteome</keyword>
<dbReference type="InterPro" id="IPR000387">
    <property type="entry name" value="Tyr_Pase_dom"/>
</dbReference>
<dbReference type="PANTHER" id="PTHR45706">
    <property type="entry name" value="TYROSINE-PROTEIN PHOSPHATASE"/>
    <property type="match status" value="1"/>
</dbReference>
<dbReference type="AlphaFoldDB" id="A0A8C8H485"/>
<dbReference type="PRINTS" id="PR00700">
    <property type="entry name" value="PRTYPHPHTASE"/>
</dbReference>
<gene>
    <name evidence="3" type="primary">BAMBI</name>
</gene>
<dbReference type="Pfam" id="PF00102">
    <property type="entry name" value="Y_phosphatase"/>
    <property type="match status" value="1"/>
</dbReference>
<proteinExistence type="predicted"/>
<feature type="domain" description="Tyrosine-protein phosphatase" evidence="1">
    <location>
        <begin position="99"/>
        <end position="250"/>
    </location>
</feature>
<dbReference type="Gene3D" id="3.90.190.10">
    <property type="entry name" value="Protein tyrosine phosphatase superfamily"/>
    <property type="match status" value="1"/>
</dbReference>
<reference evidence="3" key="2">
    <citation type="submission" date="2025-08" db="UniProtKB">
        <authorList>
            <consortium name="Ensembl"/>
        </authorList>
    </citation>
    <scope>IDENTIFICATION</scope>
</reference>
<dbReference type="PROSITE" id="PS50055">
    <property type="entry name" value="TYR_PHOSPHATASE_PTP"/>
    <property type="match status" value="1"/>
</dbReference>
<dbReference type="GO" id="GO:0004725">
    <property type="term" value="F:protein tyrosine phosphatase activity"/>
    <property type="evidence" value="ECO:0007669"/>
    <property type="project" value="InterPro"/>
</dbReference>
<dbReference type="PROSITE" id="PS50056">
    <property type="entry name" value="TYR_PHOSPHATASE_2"/>
    <property type="match status" value="1"/>
</dbReference>
<dbReference type="InterPro" id="IPR029021">
    <property type="entry name" value="Prot-tyrosine_phosphatase-like"/>
</dbReference>
<dbReference type="InterPro" id="IPR003595">
    <property type="entry name" value="Tyr_Pase_cat"/>
</dbReference>
<organism evidence="3 4">
    <name type="scientific">Oncorhynchus tshawytscha</name>
    <name type="common">Chinook salmon</name>
    <name type="synonym">Salmo tshawytscha</name>
    <dbReference type="NCBI Taxonomy" id="74940"/>
    <lineage>
        <taxon>Eukaryota</taxon>
        <taxon>Metazoa</taxon>
        <taxon>Chordata</taxon>
        <taxon>Craniata</taxon>
        <taxon>Vertebrata</taxon>
        <taxon>Euteleostomi</taxon>
        <taxon>Actinopterygii</taxon>
        <taxon>Neopterygii</taxon>
        <taxon>Teleostei</taxon>
        <taxon>Protacanthopterygii</taxon>
        <taxon>Salmoniformes</taxon>
        <taxon>Salmonidae</taxon>
        <taxon>Salmoninae</taxon>
        <taxon>Oncorhynchus</taxon>
    </lineage>
</organism>
<reference evidence="3" key="3">
    <citation type="submission" date="2025-09" db="UniProtKB">
        <authorList>
            <consortium name="Ensembl"/>
        </authorList>
    </citation>
    <scope>IDENTIFICATION</scope>
</reference>
<dbReference type="SMART" id="SM00194">
    <property type="entry name" value="PTPc"/>
    <property type="match status" value="1"/>
</dbReference>
<dbReference type="GO" id="GO:0005737">
    <property type="term" value="C:cytoplasm"/>
    <property type="evidence" value="ECO:0007669"/>
    <property type="project" value="TreeGrafter"/>
</dbReference>
<dbReference type="Ensembl" id="ENSOTST00005146521.1">
    <property type="protein sequence ID" value="ENSOTSP00005141021.1"/>
    <property type="gene ID" value="ENSOTSG00005050256.1"/>
</dbReference>
<evidence type="ECO:0000259" key="1">
    <source>
        <dbReference type="PROSITE" id="PS50055"/>
    </source>
</evidence>
<dbReference type="PANTHER" id="PTHR45706:SF6">
    <property type="entry name" value="TYROSINE-PROTEIN PHOSPHATASE NON-RECEPTOR TYPE 14"/>
    <property type="match status" value="1"/>
</dbReference>
<accession>A0A8C8H485</accession>
<dbReference type="InterPro" id="IPR000242">
    <property type="entry name" value="PTP_cat"/>
</dbReference>
<protein>
    <submittedName>
        <fullName evidence="3">Uncharacterized protein</fullName>
    </submittedName>
</protein>
<dbReference type="GO" id="GO:0001946">
    <property type="term" value="P:lymphangiogenesis"/>
    <property type="evidence" value="ECO:0007669"/>
    <property type="project" value="TreeGrafter"/>
</dbReference>
<dbReference type="GeneTree" id="ENSGT00940000156874"/>
<dbReference type="Proteomes" id="UP000694402">
    <property type="component" value="Unassembled WGS sequence"/>
</dbReference>
<feature type="domain" description="Tyrosine specific protein phosphatases" evidence="2">
    <location>
        <begin position="173"/>
        <end position="241"/>
    </location>
</feature>
<evidence type="ECO:0000313" key="4">
    <source>
        <dbReference type="Proteomes" id="UP000694402"/>
    </source>
</evidence>
<name>A0A8C8H485_ONCTS</name>
<evidence type="ECO:0000313" key="3">
    <source>
        <dbReference type="Ensembl" id="ENSOTSP00005141021.1"/>
    </source>
</evidence>
<dbReference type="SMART" id="SM00404">
    <property type="entry name" value="PTPc_motif"/>
    <property type="match status" value="1"/>
</dbReference>